<dbReference type="Pfam" id="PF00270">
    <property type="entry name" value="DEAD"/>
    <property type="match status" value="1"/>
</dbReference>
<dbReference type="InterPro" id="IPR012961">
    <property type="entry name" value="Ski2/MTR4_C"/>
</dbReference>
<dbReference type="InterPro" id="IPR027417">
    <property type="entry name" value="P-loop_NTPase"/>
</dbReference>
<dbReference type="SMART" id="SM00487">
    <property type="entry name" value="DEXDc"/>
    <property type="match status" value="1"/>
</dbReference>
<evidence type="ECO:0000256" key="2">
    <source>
        <dbReference type="ARBA" id="ARBA00022801"/>
    </source>
</evidence>
<name>A0A1M6S774_9ACTN</name>
<dbReference type="GO" id="GO:0016787">
    <property type="term" value="F:hydrolase activity"/>
    <property type="evidence" value="ECO:0007669"/>
    <property type="project" value="UniProtKB-KW"/>
</dbReference>
<feature type="domain" description="Helicase C-terminal" evidence="7">
    <location>
        <begin position="351"/>
        <end position="530"/>
    </location>
</feature>
<dbReference type="AlphaFoldDB" id="A0A1M6S774"/>
<evidence type="ECO:0000259" key="7">
    <source>
        <dbReference type="PROSITE" id="PS51194"/>
    </source>
</evidence>
<accession>A0A1M6S774</accession>
<evidence type="ECO:0000313" key="9">
    <source>
        <dbReference type="Proteomes" id="UP000184452"/>
    </source>
</evidence>
<evidence type="ECO:0000256" key="1">
    <source>
        <dbReference type="ARBA" id="ARBA00022741"/>
    </source>
</evidence>
<keyword evidence="2" id="KW-0378">Hydrolase</keyword>
<feature type="compositionally biased region" description="Basic residues" evidence="5">
    <location>
        <begin position="302"/>
        <end position="320"/>
    </location>
</feature>
<dbReference type="Pfam" id="PF21408">
    <property type="entry name" value="MTR4-like_stalk"/>
    <property type="match status" value="1"/>
</dbReference>
<keyword evidence="9" id="KW-1185">Reference proteome</keyword>
<dbReference type="GO" id="GO:0004386">
    <property type="term" value="F:helicase activity"/>
    <property type="evidence" value="ECO:0007669"/>
    <property type="project" value="UniProtKB-KW"/>
</dbReference>
<evidence type="ECO:0000256" key="3">
    <source>
        <dbReference type="ARBA" id="ARBA00022806"/>
    </source>
</evidence>
<dbReference type="GO" id="GO:0070478">
    <property type="term" value="P:nuclear-transcribed mRNA catabolic process, 3'-5' exonucleolytic nonsense-mediated decay"/>
    <property type="evidence" value="ECO:0007669"/>
    <property type="project" value="TreeGrafter"/>
</dbReference>
<evidence type="ECO:0000256" key="4">
    <source>
        <dbReference type="ARBA" id="ARBA00022840"/>
    </source>
</evidence>
<dbReference type="Pfam" id="PF00271">
    <property type="entry name" value="Helicase_C"/>
    <property type="match status" value="1"/>
</dbReference>
<dbReference type="InterPro" id="IPR001650">
    <property type="entry name" value="Helicase_C-like"/>
</dbReference>
<dbReference type="SMART" id="SM01142">
    <property type="entry name" value="DSHCT"/>
    <property type="match status" value="1"/>
</dbReference>
<proteinExistence type="predicted"/>
<dbReference type="Pfam" id="PF08148">
    <property type="entry name" value="DSHCT"/>
    <property type="match status" value="1"/>
</dbReference>
<dbReference type="RefSeq" id="WP_073382076.1">
    <property type="nucleotide sequence ID" value="NZ_FQZK01000019.1"/>
</dbReference>
<dbReference type="Gene3D" id="1.10.3380.30">
    <property type="match status" value="1"/>
</dbReference>
<dbReference type="SMART" id="SM00490">
    <property type="entry name" value="HELICc"/>
    <property type="match status" value="1"/>
</dbReference>
<dbReference type="InterPro" id="IPR050699">
    <property type="entry name" value="RNA-DNA_Helicase"/>
</dbReference>
<organism evidence="8 9">
    <name type="scientific">Nocardiopsis flavescens</name>
    <dbReference type="NCBI Taxonomy" id="758803"/>
    <lineage>
        <taxon>Bacteria</taxon>
        <taxon>Bacillati</taxon>
        <taxon>Actinomycetota</taxon>
        <taxon>Actinomycetes</taxon>
        <taxon>Streptosporangiales</taxon>
        <taxon>Nocardiopsidaceae</taxon>
        <taxon>Nocardiopsis</taxon>
    </lineage>
</organism>
<dbReference type="STRING" id="758803.SAMN05421803_11954"/>
<sequence>MSSHAERYAAFRRNQGASSPAITAFQGLYGFDFDPFQVRACKALEGGHGVLVAAPTGSGKTVVGEFAVHLALAEGTKCFYTTPIKALSNQKYNDLVARYGADRVGLLTGDNSVNGDAPVVVMTTEVLRNMLYEGSATLGGLAYVVMDEVHYLADRFRGAVWEEVIIHLPESVRMVALSATVSNAEEFGEWLQQVRGDTTVIVDEKRPVPLWQHVMVGERVHDLFVDLDPDEDTGAAAEGDGAGDGGDAGERGDRGRERRGGKKRRRERGMQPREIHVGGRTLRINPRLSRIAEEDSRLTQLAHRKRHPQSRSRGKMRPRSRFAPPSRPAIVEELDDLGLLPAITFVFSRAGCDDAVRQCLSSGLVLTTAEEAEYIREYAETRCADIPGADLAVLGFDQWLRALECGIAAHHAGMLPTFKEIVEHLFSRGLIRAVFATETLALGINMPARTVVIEKIDKWNGEAHVQLTPGEYTQLTGRAGRRGIDVEGHAVVVWQAGSDPETIAGLAGTRTYPLNSSFQPSYNMAVNLVGQVGRRRSRSMLEESFAQFQADRAVVGLVKQLRKHEEALEGYAASAECHLGDFMEYAGLRRELGDRESMLSKNRSSRRREEALESLEKLRAGDIIRIPAGRHTGHAVVLDPGLRHDLPAPLVLTVDKQVKRINATDFPVPVRPSGRMRIPKSFSAKSPRSRQDLASTLRNKLQEQGTDPVYERAPRNAGEDAEVVRLRAALRAHPCHGCAEREDHARWAERHHRLQRETDALRRRVEGRSHVISRTFDRVCGVLEDLGYLDGDDVSDDGARLAKVYSELDLLVAECLRRGLWKDLSPVELAACAASLVYEARRNDEAYPRLPGGRVDDTLAEMVRLWGELNEVEARHRVTFLRRPDLGFVWTAHRWARGDRLDAILRQADMPAGDFVRTAKMLVDMLGQIAGATNDQGVRSTARKASDLVRRGVVAYSSFT</sequence>
<gene>
    <name evidence="8" type="ORF">SAMN05421803_11954</name>
</gene>
<dbReference type="InterPro" id="IPR011545">
    <property type="entry name" value="DEAD/DEAH_box_helicase_dom"/>
</dbReference>
<protein>
    <submittedName>
        <fullName evidence="8">ATP-dependent RNA helicase HelY</fullName>
    </submittedName>
</protein>
<feature type="region of interest" description="Disordered" evidence="5">
    <location>
        <begin position="228"/>
        <end position="324"/>
    </location>
</feature>
<feature type="compositionally biased region" description="Basic and acidic residues" evidence="5">
    <location>
        <begin position="268"/>
        <end position="277"/>
    </location>
</feature>
<dbReference type="CDD" id="cd18795">
    <property type="entry name" value="SF2_C_Ski2"/>
    <property type="match status" value="1"/>
</dbReference>
<evidence type="ECO:0000256" key="5">
    <source>
        <dbReference type="SAM" id="MobiDB-lite"/>
    </source>
</evidence>
<dbReference type="PROSITE" id="PS51194">
    <property type="entry name" value="HELICASE_CTER"/>
    <property type="match status" value="1"/>
</dbReference>
<dbReference type="PROSITE" id="PS51192">
    <property type="entry name" value="HELICASE_ATP_BIND_1"/>
    <property type="match status" value="1"/>
</dbReference>
<feature type="region of interest" description="Disordered" evidence="5">
    <location>
        <begin position="671"/>
        <end position="691"/>
    </location>
</feature>
<dbReference type="PANTHER" id="PTHR12131">
    <property type="entry name" value="ATP-DEPENDENT RNA AND DNA HELICASE"/>
    <property type="match status" value="1"/>
</dbReference>
<keyword evidence="4" id="KW-0067">ATP-binding</keyword>
<reference evidence="8 9" key="1">
    <citation type="submission" date="2016-11" db="EMBL/GenBank/DDBJ databases">
        <authorList>
            <person name="Jaros S."/>
            <person name="Januszkiewicz K."/>
            <person name="Wedrychowicz H."/>
        </authorList>
    </citation>
    <scope>NUCLEOTIDE SEQUENCE [LARGE SCALE GENOMIC DNA]</scope>
    <source>
        <strain evidence="8 9">CGMCC 4.5723</strain>
    </source>
</reference>
<dbReference type="Proteomes" id="UP000184452">
    <property type="component" value="Unassembled WGS sequence"/>
</dbReference>
<dbReference type="InterPro" id="IPR058621">
    <property type="entry name" value="SH3_HelY"/>
</dbReference>
<dbReference type="GO" id="GO:0003676">
    <property type="term" value="F:nucleic acid binding"/>
    <property type="evidence" value="ECO:0007669"/>
    <property type="project" value="InterPro"/>
</dbReference>
<dbReference type="SUPFAM" id="SSF52540">
    <property type="entry name" value="P-loop containing nucleoside triphosphate hydrolases"/>
    <property type="match status" value="1"/>
</dbReference>
<keyword evidence="3 8" id="KW-0347">Helicase</keyword>
<dbReference type="GO" id="GO:0005524">
    <property type="term" value="F:ATP binding"/>
    <property type="evidence" value="ECO:0007669"/>
    <property type="project" value="UniProtKB-KW"/>
</dbReference>
<dbReference type="InterPro" id="IPR014001">
    <property type="entry name" value="Helicase_ATP-bd"/>
</dbReference>
<dbReference type="EMBL" id="FQZK01000019">
    <property type="protein sequence ID" value="SHK40545.1"/>
    <property type="molecule type" value="Genomic_DNA"/>
</dbReference>
<feature type="compositionally biased region" description="Basic and acidic residues" evidence="5">
    <location>
        <begin position="248"/>
        <end position="258"/>
    </location>
</feature>
<dbReference type="PANTHER" id="PTHR12131:SF1">
    <property type="entry name" value="ATP-DEPENDENT RNA HELICASE SUPV3L1, MITOCHONDRIAL-RELATED"/>
    <property type="match status" value="1"/>
</dbReference>
<feature type="domain" description="Helicase ATP-binding" evidence="6">
    <location>
        <begin position="41"/>
        <end position="199"/>
    </location>
</feature>
<dbReference type="GO" id="GO:0055087">
    <property type="term" value="C:Ski complex"/>
    <property type="evidence" value="ECO:0007669"/>
    <property type="project" value="TreeGrafter"/>
</dbReference>
<keyword evidence="1" id="KW-0547">Nucleotide-binding</keyword>
<dbReference type="OrthoDB" id="3229913at2"/>
<evidence type="ECO:0000259" key="6">
    <source>
        <dbReference type="PROSITE" id="PS51192"/>
    </source>
</evidence>
<evidence type="ECO:0000313" key="8">
    <source>
        <dbReference type="EMBL" id="SHK40545.1"/>
    </source>
</evidence>
<dbReference type="Gene3D" id="3.40.50.300">
    <property type="entry name" value="P-loop containing nucleotide triphosphate hydrolases"/>
    <property type="match status" value="2"/>
</dbReference>
<dbReference type="InterPro" id="IPR048392">
    <property type="entry name" value="MTR4-like_stalk"/>
</dbReference>
<dbReference type="FunFam" id="3.40.50.300:FF:000190">
    <property type="entry name" value="ATP-dependent RNA helicase"/>
    <property type="match status" value="1"/>
</dbReference>
<dbReference type="Pfam" id="PF26090">
    <property type="entry name" value="SH3_HelY"/>
    <property type="match status" value="1"/>
</dbReference>